<sequence>MNSNVLVWLVVLCSSPGNAIIRTEYRIPLPFTLDECRIGHLWSTAQWAILNSDAEGGVEIVENEPSEFGRYTFKIFRADSKIPNTIRLLAPKGSLFFMEKSWNDFPQVKTEVGSPYMKETFHIKTFSRYVEADDCQQDNIFDGIYSGSRTVIPVDIVNDKINPKEYREDEDPSKCHRGKLNVNPDWKTSEVRVCVYKLVELEFVWHDINSVEGLIQKAATQYFRQLHRQMFCWADKWIDLSMKDIRAFEYKVQQDLMKKRSQGEVMG</sequence>
<evidence type="ECO:0000313" key="4">
    <source>
        <dbReference type="RefSeq" id="XP_022087649.1"/>
    </source>
</evidence>
<dbReference type="PANTHER" id="PTHR10658:SF11">
    <property type="entry name" value="VIBRATOR, ISOFORM B"/>
    <property type="match status" value="1"/>
</dbReference>
<keyword evidence="1" id="KW-0732">Signal</keyword>
<dbReference type="GeneID" id="110977656"/>
<feature type="domain" description="Phosphatidylinositol transfer protein N-terminal" evidence="2">
    <location>
        <begin position="22"/>
        <end position="254"/>
    </location>
</feature>
<dbReference type="Pfam" id="PF02121">
    <property type="entry name" value="IP_trans"/>
    <property type="match status" value="1"/>
</dbReference>
<dbReference type="OMA" id="RQMFCWA"/>
<dbReference type="SUPFAM" id="SSF55961">
    <property type="entry name" value="Bet v1-like"/>
    <property type="match status" value="1"/>
</dbReference>
<feature type="signal peptide" evidence="1">
    <location>
        <begin position="1"/>
        <end position="19"/>
    </location>
</feature>
<dbReference type="AlphaFoldDB" id="A0A8B7Y389"/>
<dbReference type="OrthoDB" id="18453at2759"/>
<accession>A0A8B7Y389</accession>
<evidence type="ECO:0000313" key="3">
    <source>
        <dbReference type="Proteomes" id="UP000694845"/>
    </source>
</evidence>
<dbReference type="GO" id="GO:0031210">
    <property type="term" value="F:phosphatidylcholine binding"/>
    <property type="evidence" value="ECO:0007669"/>
    <property type="project" value="TreeGrafter"/>
</dbReference>
<dbReference type="Gene3D" id="3.30.530.20">
    <property type="match status" value="1"/>
</dbReference>
<dbReference type="Proteomes" id="UP000694845">
    <property type="component" value="Unplaced"/>
</dbReference>
<dbReference type="KEGG" id="aplc:110977656"/>
<protein>
    <submittedName>
        <fullName evidence="4">Phosphatidylinositol transfer protein beta isoform-like</fullName>
    </submittedName>
</protein>
<dbReference type="GO" id="GO:0005737">
    <property type="term" value="C:cytoplasm"/>
    <property type="evidence" value="ECO:0007669"/>
    <property type="project" value="TreeGrafter"/>
</dbReference>
<evidence type="ECO:0000259" key="2">
    <source>
        <dbReference type="Pfam" id="PF02121"/>
    </source>
</evidence>
<organism evidence="3 4">
    <name type="scientific">Acanthaster planci</name>
    <name type="common">Crown-of-thorns starfish</name>
    <dbReference type="NCBI Taxonomy" id="133434"/>
    <lineage>
        <taxon>Eukaryota</taxon>
        <taxon>Metazoa</taxon>
        <taxon>Echinodermata</taxon>
        <taxon>Eleutherozoa</taxon>
        <taxon>Asterozoa</taxon>
        <taxon>Asteroidea</taxon>
        <taxon>Valvatacea</taxon>
        <taxon>Valvatida</taxon>
        <taxon>Acanthasteridae</taxon>
        <taxon>Acanthaster</taxon>
    </lineage>
</organism>
<dbReference type="InterPro" id="IPR023393">
    <property type="entry name" value="START-like_dom_sf"/>
</dbReference>
<dbReference type="InterPro" id="IPR001666">
    <property type="entry name" value="PI_transfer"/>
</dbReference>
<keyword evidence="3" id="KW-1185">Reference proteome</keyword>
<dbReference type="RefSeq" id="XP_022087649.1">
    <property type="nucleotide sequence ID" value="XM_022231957.1"/>
</dbReference>
<feature type="chain" id="PRO_5034646193" evidence="1">
    <location>
        <begin position="20"/>
        <end position="267"/>
    </location>
</feature>
<name>A0A8B7Y389_ACAPL</name>
<dbReference type="PANTHER" id="PTHR10658">
    <property type="entry name" value="PHOSPHATIDYLINOSITOL TRANSFER PROTEIN"/>
    <property type="match status" value="1"/>
</dbReference>
<reference evidence="4" key="1">
    <citation type="submission" date="2025-08" db="UniProtKB">
        <authorList>
            <consortium name="RefSeq"/>
        </authorList>
    </citation>
    <scope>IDENTIFICATION</scope>
</reference>
<gene>
    <name evidence="4" type="primary">LOC110977656</name>
</gene>
<dbReference type="InterPro" id="IPR055261">
    <property type="entry name" value="PI_transfer_N"/>
</dbReference>
<evidence type="ECO:0000256" key="1">
    <source>
        <dbReference type="SAM" id="SignalP"/>
    </source>
</evidence>
<dbReference type="GO" id="GO:0008526">
    <property type="term" value="F:phosphatidylinositol transfer activity"/>
    <property type="evidence" value="ECO:0007669"/>
    <property type="project" value="TreeGrafter"/>
</dbReference>
<dbReference type="GO" id="GO:0035091">
    <property type="term" value="F:phosphatidylinositol binding"/>
    <property type="evidence" value="ECO:0007669"/>
    <property type="project" value="TreeGrafter"/>
</dbReference>
<dbReference type="PRINTS" id="PR00391">
    <property type="entry name" value="PITRANSFER"/>
</dbReference>
<proteinExistence type="predicted"/>
<dbReference type="GO" id="GO:0008525">
    <property type="term" value="F:phosphatidylcholine transporter activity"/>
    <property type="evidence" value="ECO:0007669"/>
    <property type="project" value="TreeGrafter"/>
</dbReference>